<protein>
    <submittedName>
        <fullName evidence="2">Uncharacterized protein</fullName>
    </submittedName>
</protein>
<sequence>MSLEGPGLTTSVIEQVSSRWDVDVPGNTSADVLSRESRSRRPPELPPKRQVRGLRISCVRRVAQREVLEHWLTCEGLGSNGGSTRSRSNADETLDRLLRAKPGAAAFLWQDAPIRWYHTRLSTDRLASLRVIEGPENMLWNALSSDGTVGGAATRIVDGDASTLREETGVDVARIEQLAERVATTPATLPDLVCVRRRPWEQAFVADGNHRAVATVVAARRAGTFDGREDAAARRDATPRVGTYLGVGANRPSTDLRRAANSVWWSIRRRLGGDSEPNGF</sequence>
<dbReference type="STRING" id="1514971.AUR64_08970"/>
<evidence type="ECO:0000256" key="1">
    <source>
        <dbReference type="SAM" id="MobiDB-lite"/>
    </source>
</evidence>
<dbReference type="AlphaFoldDB" id="A0A0W1R8P8"/>
<dbReference type="EMBL" id="LOPU01000018">
    <property type="protein sequence ID" value="KTG09757.1"/>
    <property type="molecule type" value="Genomic_DNA"/>
</dbReference>
<keyword evidence="3" id="KW-1185">Reference proteome</keyword>
<dbReference type="Proteomes" id="UP000054387">
    <property type="component" value="Unassembled WGS sequence"/>
</dbReference>
<evidence type="ECO:0000313" key="3">
    <source>
        <dbReference type="Proteomes" id="UP000054387"/>
    </source>
</evidence>
<reference evidence="2 3" key="1">
    <citation type="submission" date="2015-12" db="EMBL/GenBank/DDBJ databases">
        <title>Haloprofundus marisrubri gen. nov., sp. nov., an extremely halophilic archaeon isolated from the Discovery deep brine-seawater interface in the Red Sea.</title>
        <authorList>
            <person name="Zhang G."/>
            <person name="Stingl U."/>
            <person name="Rashid M."/>
        </authorList>
    </citation>
    <scope>NUCLEOTIDE SEQUENCE [LARGE SCALE GENOMIC DNA]</scope>
    <source>
        <strain evidence="2 3">SB9</strain>
    </source>
</reference>
<feature type="compositionally biased region" description="Basic and acidic residues" evidence="1">
    <location>
        <begin position="33"/>
        <end position="47"/>
    </location>
</feature>
<proteinExistence type="predicted"/>
<organism evidence="2 3">
    <name type="scientific">Haloprofundus marisrubri</name>
    <dbReference type="NCBI Taxonomy" id="1514971"/>
    <lineage>
        <taxon>Archaea</taxon>
        <taxon>Methanobacteriati</taxon>
        <taxon>Methanobacteriota</taxon>
        <taxon>Stenosarchaea group</taxon>
        <taxon>Halobacteria</taxon>
        <taxon>Halobacteriales</taxon>
        <taxon>Haloferacaceae</taxon>
        <taxon>Haloprofundus</taxon>
    </lineage>
</organism>
<accession>A0A0W1R8P8</accession>
<comment type="caution">
    <text evidence="2">The sequence shown here is derived from an EMBL/GenBank/DDBJ whole genome shotgun (WGS) entry which is preliminary data.</text>
</comment>
<evidence type="ECO:0000313" key="2">
    <source>
        <dbReference type="EMBL" id="KTG09757.1"/>
    </source>
</evidence>
<feature type="region of interest" description="Disordered" evidence="1">
    <location>
        <begin position="27"/>
        <end position="49"/>
    </location>
</feature>
<gene>
    <name evidence="2" type="ORF">AUR64_08970</name>
</gene>
<name>A0A0W1R8P8_9EURY</name>